<proteinExistence type="predicted"/>
<reference evidence="2" key="1">
    <citation type="journal article" date="2010" name="PLoS Genet.">
        <title>Genome sequence of the plant growth promoting endophytic bacterium Enterobacter sp. 638.</title>
        <authorList>
            <person name="Taghavi S."/>
            <person name="van der Lelie D."/>
            <person name="Hoffman A."/>
            <person name="Zhang Y.B."/>
            <person name="Walla M.D."/>
            <person name="Vangronsveld J."/>
            <person name="Newman L."/>
            <person name="Monchy S."/>
        </authorList>
    </citation>
    <scope>NUCLEOTIDE SEQUENCE [LARGE SCALE GENOMIC DNA]</scope>
    <source>
        <strain evidence="2">638</strain>
    </source>
</reference>
<dbReference type="AlphaFoldDB" id="A0A9J9GFW3"/>
<sequence length="192" mass="21320">MVWLTFSSKLIASCAWPSVLLFIAIMYRRTLITLVGSLSSIKVGDYVDASFSRETTEVATKSEAELPNVAADAEQQNLEQKFLELPPRLSILDSWKILEAAIANYLKDHNLKTAAISRGYSRTLGPGKMVHELQNASIITPAQLDLIKNLLMLRNEVVHDPYGLEPSQNDAINYVKSALTFANPFKIEMAGH</sequence>
<organism evidence="1 2">
    <name type="scientific">Enterobacter sp. (strain 638)</name>
    <dbReference type="NCBI Taxonomy" id="399742"/>
    <lineage>
        <taxon>Bacteria</taxon>
        <taxon>Pseudomonadati</taxon>
        <taxon>Pseudomonadota</taxon>
        <taxon>Gammaproteobacteria</taxon>
        <taxon>Enterobacterales</taxon>
        <taxon>Enterobacteriaceae</taxon>
        <taxon>Enterobacter</taxon>
    </lineage>
</organism>
<dbReference type="KEGG" id="ent:Ent638_1655"/>
<keyword evidence="2" id="KW-1185">Reference proteome</keyword>
<evidence type="ECO:0000313" key="2">
    <source>
        <dbReference type="Proteomes" id="UP000000230"/>
    </source>
</evidence>
<gene>
    <name evidence="1" type="ordered locus">Ent638_1655</name>
</gene>
<dbReference type="OrthoDB" id="7840545at2"/>
<evidence type="ECO:0000313" key="1">
    <source>
        <dbReference type="EMBL" id="ABP60334.1"/>
    </source>
</evidence>
<name>A0A9J9GFW3_ENT38</name>
<dbReference type="RefSeq" id="WP_012017050.1">
    <property type="nucleotide sequence ID" value="NC_009436.1"/>
</dbReference>
<dbReference type="EMBL" id="CP000653">
    <property type="protein sequence ID" value="ABP60334.1"/>
    <property type="molecule type" value="Genomic_DNA"/>
</dbReference>
<evidence type="ECO:0008006" key="3">
    <source>
        <dbReference type="Google" id="ProtNLM"/>
    </source>
</evidence>
<protein>
    <recommendedName>
        <fullName evidence="3">DUF4145 domain-containing protein</fullName>
    </recommendedName>
</protein>
<accession>A0A9J9GFW3</accession>
<dbReference type="Proteomes" id="UP000000230">
    <property type="component" value="Chromosome"/>
</dbReference>